<evidence type="ECO:0000256" key="4">
    <source>
        <dbReference type="ARBA" id="ARBA00022692"/>
    </source>
</evidence>
<dbReference type="InterPro" id="IPR023408">
    <property type="entry name" value="MscS_beta-dom_sf"/>
</dbReference>
<dbReference type="Gene3D" id="2.30.30.60">
    <property type="match status" value="1"/>
</dbReference>
<evidence type="ECO:0000313" key="11">
    <source>
        <dbReference type="EMBL" id="SIT17203.1"/>
    </source>
</evidence>
<feature type="transmembrane region" description="Helical" evidence="8">
    <location>
        <begin position="542"/>
        <end position="562"/>
    </location>
</feature>
<feature type="domain" description="Mechanosensitive ion channel MscS" evidence="10">
    <location>
        <begin position="631"/>
        <end position="697"/>
    </location>
</feature>
<evidence type="ECO:0000256" key="6">
    <source>
        <dbReference type="ARBA" id="ARBA00023136"/>
    </source>
</evidence>
<sequence>MTSPIPRFLLLLVCVLLTGASVWAQQDTSHFRRPGFSAESLFADSGKLTASDYTERIQEVYQILSHINSSAHLRREVKDLAGKLAECDSALQVVNRVVSVEGNATNVRNLQMFNVLLQNVQSDVASYESEIDTADNLLQSLKEEMRLMVRDTTLRQLVRDSMARRPFMDQLKSIRAKRRMADSLLRNGIAMVSQLKIRASSISILSSELTSKVNEKLRISGFKAFGKEMPYLWESGKAKKAAAAIAKENAGALNDEKKALNYYLKDAGPKRLLLLLFGAVFLWWIIVNIKVIRKAGMAHTFKHYHIQLLAMQPWASAFALMFSIAPLFDMNAPAVYVESMQFFLLIALTFLFYKQWPRQLFYNWLSVIALFLLFTWVEHTTTPTLLRRYTFIILNIASIVAWVTFLRRLPEEIALKRFIKVVIYFNFVLNVAAILHNAFGRISLSHQFATTAIFSFTSVMGLSVCYKIFTEAILLQVHASRVRQGIQKSFEVKVVTEGFRKPLFAVLLFIWLVELTTNLNMYGPLAKGISGFLSIPRSIGSISFTFGSVALFFLIIMLAHMLQRYIGYFMGAVDDEEEEGAKGQRSRLLMTKLILITAGYLLAVAASGLPVDKITIVLGALGVGIGMGLQNIVNNFVSGIILIFDRPLQIGDSVDVGSKSGKVKEIGLRSSTLFTPDGAEVIIPNGDILSQQITNWTFSNSYKRLDISVTIAGAADKETLEKLITDALSASPFVLDQKQPVILFEKQKGTEISMKVYFWCTDVQKAELAKSSALFLLYKAVTEKGLELK</sequence>
<protein>
    <submittedName>
        <fullName evidence="11">Small-conductance mechanosensitive channel</fullName>
    </submittedName>
</protein>
<feature type="transmembrane region" description="Helical" evidence="8">
    <location>
        <begin position="389"/>
        <end position="406"/>
    </location>
</feature>
<keyword evidence="5 8" id="KW-1133">Transmembrane helix</keyword>
<dbReference type="Gene3D" id="3.30.70.100">
    <property type="match status" value="1"/>
</dbReference>
<accession>A0A173MSB5</accession>
<dbReference type="PANTHER" id="PTHR30347:SF1">
    <property type="entry name" value="MECHANOSENSITIVE CHANNEL MSCK"/>
    <property type="match status" value="1"/>
</dbReference>
<organism evidence="11 12">
    <name type="scientific">Filimonas lacunae</name>
    <dbReference type="NCBI Taxonomy" id="477680"/>
    <lineage>
        <taxon>Bacteria</taxon>
        <taxon>Pseudomonadati</taxon>
        <taxon>Bacteroidota</taxon>
        <taxon>Chitinophagia</taxon>
        <taxon>Chitinophagales</taxon>
        <taxon>Chitinophagaceae</taxon>
        <taxon>Filimonas</taxon>
    </lineage>
</organism>
<name>A0A173MSB5_9BACT</name>
<dbReference type="Proteomes" id="UP000186917">
    <property type="component" value="Unassembled WGS sequence"/>
</dbReference>
<evidence type="ECO:0000256" key="9">
    <source>
        <dbReference type="SAM" id="SignalP"/>
    </source>
</evidence>
<dbReference type="SUPFAM" id="SSF82861">
    <property type="entry name" value="Mechanosensitive channel protein MscS (YggB), transmembrane region"/>
    <property type="match status" value="1"/>
</dbReference>
<dbReference type="GO" id="GO:0005886">
    <property type="term" value="C:plasma membrane"/>
    <property type="evidence" value="ECO:0007669"/>
    <property type="project" value="UniProtKB-SubCell"/>
</dbReference>
<dbReference type="EMBL" id="FTOR01000004">
    <property type="protein sequence ID" value="SIT17203.1"/>
    <property type="molecule type" value="Genomic_DNA"/>
</dbReference>
<keyword evidence="4 8" id="KW-0812">Transmembrane</keyword>
<dbReference type="Gene3D" id="1.10.287.1260">
    <property type="match status" value="1"/>
</dbReference>
<dbReference type="KEGG" id="fln:FLA_6373"/>
<dbReference type="STRING" id="477680.SAMN05421788_104318"/>
<dbReference type="RefSeq" id="WP_076379649.1">
    <property type="nucleotide sequence ID" value="NZ_AP017422.1"/>
</dbReference>
<feature type="transmembrane region" description="Helical" evidence="8">
    <location>
        <begin position="360"/>
        <end position="377"/>
    </location>
</feature>
<dbReference type="OrthoDB" id="9809206at2"/>
<feature type="transmembrane region" description="Helical" evidence="8">
    <location>
        <begin position="448"/>
        <end position="469"/>
    </location>
</feature>
<feature type="transmembrane region" description="Helical" evidence="8">
    <location>
        <begin position="304"/>
        <end position="328"/>
    </location>
</feature>
<comment type="similarity">
    <text evidence="2">Belongs to the MscS (TC 1.A.23) family.</text>
</comment>
<evidence type="ECO:0000256" key="8">
    <source>
        <dbReference type="SAM" id="Phobius"/>
    </source>
</evidence>
<feature type="signal peptide" evidence="9">
    <location>
        <begin position="1"/>
        <end position="24"/>
    </location>
</feature>
<feature type="transmembrane region" description="Helical" evidence="8">
    <location>
        <begin position="593"/>
        <end position="611"/>
    </location>
</feature>
<evidence type="ECO:0000256" key="5">
    <source>
        <dbReference type="ARBA" id="ARBA00022989"/>
    </source>
</evidence>
<keyword evidence="9" id="KW-0732">Signal</keyword>
<dbReference type="SUPFAM" id="SSF82689">
    <property type="entry name" value="Mechanosensitive channel protein MscS (YggB), C-terminal domain"/>
    <property type="match status" value="1"/>
</dbReference>
<feature type="chain" id="PRO_5030023339" evidence="9">
    <location>
        <begin position="25"/>
        <end position="789"/>
    </location>
</feature>
<feature type="transmembrane region" description="Helical" evidence="8">
    <location>
        <begin position="617"/>
        <end position="644"/>
    </location>
</feature>
<dbReference type="Pfam" id="PF00924">
    <property type="entry name" value="MS_channel_2nd"/>
    <property type="match status" value="1"/>
</dbReference>
<keyword evidence="12" id="KW-1185">Reference proteome</keyword>
<keyword evidence="6 8" id="KW-0472">Membrane</keyword>
<reference evidence="12" key="1">
    <citation type="submission" date="2017-01" db="EMBL/GenBank/DDBJ databases">
        <authorList>
            <person name="Varghese N."/>
            <person name="Submissions S."/>
        </authorList>
    </citation>
    <scope>NUCLEOTIDE SEQUENCE [LARGE SCALE GENOMIC DNA]</scope>
    <source>
        <strain evidence="12">DSM 21054</strain>
    </source>
</reference>
<dbReference type="InterPro" id="IPR010920">
    <property type="entry name" value="LSM_dom_sf"/>
</dbReference>
<evidence type="ECO:0000256" key="2">
    <source>
        <dbReference type="ARBA" id="ARBA00008017"/>
    </source>
</evidence>
<feature type="transmembrane region" description="Helical" evidence="8">
    <location>
        <begin position="503"/>
        <end position="522"/>
    </location>
</feature>
<dbReference type="GO" id="GO:0008381">
    <property type="term" value="F:mechanosensitive monoatomic ion channel activity"/>
    <property type="evidence" value="ECO:0007669"/>
    <property type="project" value="UniProtKB-ARBA"/>
</dbReference>
<dbReference type="PANTHER" id="PTHR30347">
    <property type="entry name" value="POTASSIUM CHANNEL RELATED"/>
    <property type="match status" value="1"/>
</dbReference>
<proteinExistence type="inferred from homology"/>
<evidence type="ECO:0000256" key="3">
    <source>
        <dbReference type="ARBA" id="ARBA00022475"/>
    </source>
</evidence>
<feature type="transmembrane region" description="Helical" evidence="8">
    <location>
        <begin position="418"/>
        <end position="436"/>
    </location>
</feature>
<dbReference type="AlphaFoldDB" id="A0A173MSB5"/>
<feature type="transmembrane region" description="Helical" evidence="8">
    <location>
        <begin position="272"/>
        <end position="292"/>
    </location>
</feature>
<feature type="transmembrane region" description="Helical" evidence="8">
    <location>
        <begin position="334"/>
        <end position="353"/>
    </location>
</feature>
<comment type="subcellular location">
    <subcellularLocation>
        <location evidence="1">Cell membrane</location>
        <topology evidence="1">Multi-pass membrane protein</topology>
    </subcellularLocation>
</comment>
<dbReference type="InterPro" id="IPR006685">
    <property type="entry name" value="MscS_channel_2nd"/>
</dbReference>
<evidence type="ECO:0000259" key="10">
    <source>
        <dbReference type="Pfam" id="PF00924"/>
    </source>
</evidence>
<feature type="coiled-coil region" evidence="7">
    <location>
        <begin position="117"/>
        <end position="151"/>
    </location>
</feature>
<gene>
    <name evidence="11" type="ORF">SAMN05421788_104318</name>
</gene>
<evidence type="ECO:0000256" key="7">
    <source>
        <dbReference type="SAM" id="Coils"/>
    </source>
</evidence>
<dbReference type="SUPFAM" id="SSF50182">
    <property type="entry name" value="Sm-like ribonucleoproteins"/>
    <property type="match status" value="1"/>
</dbReference>
<evidence type="ECO:0000256" key="1">
    <source>
        <dbReference type="ARBA" id="ARBA00004651"/>
    </source>
</evidence>
<keyword evidence="7" id="KW-0175">Coiled coil</keyword>
<keyword evidence="3" id="KW-1003">Cell membrane</keyword>
<evidence type="ECO:0000313" key="12">
    <source>
        <dbReference type="Proteomes" id="UP000186917"/>
    </source>
</evidence>
<dbReference type="InterPro" id="IPR052702">
    <property type="entry name" value="MscS-like_channel"/>
</dbReference>
<dbReference type="InterPro" id="IPR011014">
    <property type="entry name" value="MscS_channel_TM-2"/>
</dbReference>
<dbReference type="InterPro" id="IPR011066">
    <property type="entry name" value="MscS_channel_C_sf"/>
</dbReference>